<dbReference type="PANTHER" id="PTHR23259:SF70">
    <property type="entry name" value="ACCESSORY GLAND PROTEIN ACP62F-RELATED"/>
    <property type="match status" value="1"/>
</dbReference>
<feature type="domain" description="Serpin" evidence="6">
    <location>
        <begin position="1119"/>
        <end position="1483"/>
    </location>
</feature>
<keyword evidence="1" id="KW-0646">Protease inhibitor</keyword>
<evidence type="ECO:0000256" key="4">
    <source>
        <dbReference type="RuleBase" id="RU000411"/>
    </source>
</evidence>
<dbReference type="Gene3D" id="2.10.25.10">
    <property type="entry name" value="Laminin"/>
    <property type="match status" value="16"/>
</dbReference>
<dbReference type="CDD" id="cd19941">
    <property type="entry name" value="TIL"/>
    <property type="match status" value="10"/>
</dbReference>
<proteinExistence type="inferred from homology"/>
<evidence type="ECO:0000256" key="3">
    <source>
        <dbReference type="ARBA" id="ARBA00023157"/>
    </source>
</evidence>
<evidence type="ECO:0000256" key="2">
    <source>
        <dbReference type="ARBA" id="ARBA00022900"/>
    </source>
</evidence>
<keyword evidence="5" id="KW-0732">Signal</keyword>
<reference evidence="7 8" key="1">
    <citation type="journal article" date="2011" name="Cell">
        <title>The monarch butterfly genome yields insights into long-distance migration.</title>
        <authorList>
            <person name="Zhan S."/>
            <person name="Merlin C."/>
            <person name="Boore J.L."/>
            <person name="Reppert S.M."/>
        </authorList>
    </citation>
    <scope>NUCLEOTIDE SEQUENCE [LARGE SCALE GENOMIC DNA]</scope>
    <source>
        <strain evidence="7">F-2</strain>
    </source>
</reference>
<protein>
    <submittedName>
        <fullName evidence="7">Seminal fluid protein CSSFP041</fullName>
    </submittedName>
</protein>
<dbReference type="InterPro" id="IPR036084">
    <property type="entry name" value="Ser_inhib-like_sf"/>
</dbReference>
<evidence type="ECO:0000256" key="1">
    <source>
        <dbReference type="ARBA" id="ARBA00022690"/>
    </source>
</evidence>
<sequence>MVKWVYFVFLISLAGIISCEAISPTAVTLPSEDIDGEDDDGDCGDAYECGLNEEYSSCANGGCRRFTCAINGILCVDLIEGGCKKGCICKASYTRADNGTCIPEDECPPTCGDNEVYDLCPSPCPPKRCDVDEQLIDCAPNPLPGDANCEPGCRCADNYYRNENGLCVAKEECPPLIECGPNEIALSCVNGGCWKESCTFPQTICGKPAPGSCKEGCRCKENYLRSNNGTCIPESDCPQTELCGPNEEYGCDTSCNKQCITIDGKCIPPKECKPCKFQCRCKDGYTRNENGECISTTCGMNEVYDECPPLCPPQRCDVDDRLIRCAENPKPGDPKCKPGCRCADNFYRNDKGICVTREECQLPKKCGLNEEYSSCANGGCRRFTCAMNAILCVDLIEGGCEEGCICKESYTRADNGTCIPENQCPTVCGDNEVYDVCPSPCPPKRCDVDERLIDCAPNPLPGDPNCEPGCRCADNYYRNENGLCVTKEECPPIIDCGPNEIALRCANGGCWKRSCSRPQTICVKLREGACKEGCRCKENYLRSDNGTCIPESECPQNCGLNEIYDECPPTCPPQRCDIDNRVIKCKRTPMPGDPDCKPGCRCKDDFYRNDLGICVTRDECPPLIKCGDNEYASKCANGGCKKISCAEPITRCVKLPPGACEEGCLCKENYLRADNGTCIPEEECPNICGINEVYDYCPPICPPQRCDVDIATILCKPNPLPGDPECKPGCRCADNYAKNKDEYSDCANGGCRRLSCNSTGIECVDLKDAECKPGCICKTNYTRADNGTCIAESQCPATCGVNEVYDECPPLCPPQRCDVDDRIIRCAANPKPGDPKCKAGCRCAENYYRNDNGVCVTREECSKCFGANEVYACKDSNPQTCESIDQEIKPDKTSKNCKRECRCEEGFYRNKIVKCNGPNEFFSCGSACVNECRTIKTQNQTHCPIVNIVCNKQCYCEDGYAYDENKICIPISQCPPQPSCGVNEEPSDCANGGCRRWECSDNGVICKDLLEGSCEQGCVCKDSYTRDEDGNCIPEDQCPELCGPNEEYGCDTTCNKQCIVMDGKCIPPNKSKVCKLQCRCKDGYSRNENGLCVSTCDGQSEKIIDGLTEFEEGNLRFTESFLSTAAKNNPNASVIGSPFSILFLLAQLALYASGNSKTELLKLLNLSNDCEIRSFVPKYLQLISVTNNASFDLAQKIYGSVKYPFSENFKKDTREVFNAQAQNVDFSNPKEAADIINKWVAERTRNLIPNLISPDALSSNTRLVLANAIYFKGDWRYQFKARNTRLLPFYTGKTKDDSVQVKMMNQIGNFKYTELKSPDVQILQLPYKAADISFVICLPRSRTGINDLIKNLKVSSLIKRSFTELQFTRVDVSMPTLDISTTTDLKPLLFDAGVKAIFDPSTAGISGILEKPEDIFVTSGIQKAKILLNETGTEAAAATAITVGITSVAEPVDSPIVFRADHSFIYYILFKKLPIFIGIFAGPQ</sequence>
<keyword evidence="8" id="KW-1185">Reference proteome</keyword>
<dbReference type="Gene3D" id="3.30.497.10">
    <property type="entry name" value="Antithrombin, subunit I, domain 2"/>
    <property type="match status" value="1"/>
</dbReference>
<comment type="caution">
    <text evidence="7">The sequence shown here is derived from an EMBL/GenBank/DDBJ whole genome shotgun (WGS) entry which is preliminary data.</text>
</comment>
<evidence type="ECO:0000256" key="5">
    <source>
        <dbReference type="SAM" id="SignalP"/>
    </source>
</evidence>
<dbReference type="PANTHER" id="PTHR23259">
    <property type="entry name" value="RIDDLE"/>
    <property type="match status" value="1"/>
</dbReference>
<dbReference type="InterPro" id="IPR042185">
    <property type="entry name" value="Serpin_sf_2"/>
</dbReference>
<dbReference type="InterPro" id="IPR051368">
    <property type="entry name" value="SerProtInhib-TIL_Domain"/>
</dbReference>
<evidence type="ECO:0000313" key="8">
    <source>
        <dbReference type="Proteomes" id="UP000007151"/>
    </source>
</evidence>
<dbReference type="SUPFAM" id="SSF56574">
    <property type="entry name" value="Serpins"/>
    <property type="match status" value="1"/>
</dbReference>
<accession>A0A212EGT4</accession>
<name>A0A212EGT4_DANPL</name>
<feature type="signal peptide" evidence="5">
    <location>
        <begin position="1"/>
        <end position="21"/>
    </location>
</feature>
<gene>
    <name evidence="7" type="ORF">KGM_207577</name>
</gene>
<dbReference type="InterPro" id="IPR023796">
    <property type="entry name" value="Serpin_dom"/>
</dbReference>
<dbReference type="Pfam" id="PF01826">
    <property type="entry name" value="TIL"/>
    <property type="match status" value="7"/>
</dbReference>
<keyword evidence="3" id="KW-1015">Disulfide bond</keyword>
<dbReference type="PROSITE" id="PS51257">
    <property type="entry name" value="PROKAR_LIPOPROTEIN"/>
    <property type="match status" value="1"/>
</dbReference>
<evidence type="ECO:0000313" key="7">
    <source>
        <dbReference type="EMBL" id="OWR40695.1"/>
    </source>
</evidence>
<keyword evidence="2" id="KW-0722">Serine protease inhibitor</keyword>
<dbReference type="InterPro" id="IPR002919">
    <property type="entry name" value="TIL_dom"/>
</dbReference>
<comment type="similarity">
    <text evidence="4">Belongs to the serpin family.</text>
</comment>
<dbReference type="Proteomes" id="UP000007151">
    <property type="component" value="Unassembled WGS sequence"/>
</dbReference>
<dbReference type="KEGG" id="dpl:KGM_207577"/>
<dbReference type="InParanoid" id="A0A212EGT4"/>
<dbReference type="Gene3D" id="2.30.39.10">
    <property type="entry name" value="Alpha-1-antitrypsin, domain 1"/>
    <property type="match status" value="1"/>
</dbReference>
<dbReference type="CDD" id="cd19579">
    <property type="entry name" value="serpin1K-like"/>
    <property type="match status" value="1"/>
</dbReference>
<dbReference type="InterPro" id="IPR036186">
    <property type="entry name" value="Serpin_sf"/>
</dbReference>
<dbReference type="Pfam" id="PF00079">
    <property type="entry name" value="Serpin"/>
    <property type="match status" value="1"/>
</dbReference>
<dbReference type="SUPFAM" id="SSF57567">
    <property type="entry name" value="Serine protease inhibitors"/>
    <property type="match status" value="12"/>
</dbReference>
<feature type="chain" id="PRO_5013392764" evidence="5">
    <location>
        <begin position="22"/>
        <end position="1484"/>
    </location>
</feature>
<dbReference type="InterPro" id="IPR042178">
    <property type="entry name" value="Serpin_sf_1"/>
</dbReference>
<dbReference type="EMBL" id="AGBW02015025">
    <property type="protein sequence ID" value="OWR40695.1"/>
    <property type="molecule type" value="Genomic_DNA"/>
</dbReference>
<dbReference type="GO" id="GO:0004867">
    <property type="term" value="F:serine-type endopeptidase inhibitor activity"/>
    <property type="evidence" value="ECO:0007669"/>
    <property type="project" value="UniProtKB-KW"/>
</dbReference>
<evidence type="ECO:0000259" key="6">
    <source>
        <dbReference type="SMART" id="SM00093"/>
    </source>
</evidence>
<dbReference type="SMART" id="SM00093">
    <property type="entry name" value="SERPIN"/>
    <property type="match status" value="1"/>
</dbReference>
<organism evidence="7 8">
    <name type="scientific">Danaus plexippus plexippus</name>
    <dbReference type="NCBI Taxonomy" id="278856"/>
    <lineage>
        <taxon>Eukaryota</taxon>
        <taxon>Metazoa</taxon>
        <taxon>Ecdysozoa</taxon>
        <taxon>Arthropoda</taxon>
        <taxon>Hexapoda</taxon>
        <taxon>Insecta</taxon>
        <taxon>Pterygota</taxon>
        <taxon>Neoptera</taxon>
        <taxon>Endopterygota</taxon>
        <taxon>Lepidoptera</taxon>
        <taxon>Glossata</taxon>
        <taxon>Ditrysia</taxon>
        <taxon>Papilionoidea</taxon>
        <taxon>Nymphalidae</taxon>
        <taxon>Danainae</taxon>
        <taxon>Danaini</taxon>
        <taxon>Danaina</taxon>
        <taxon>Danaus</taxon>
        <taxon>Danaus</taxon>
    </lineage>
</organism>